<reference evidence="2" key="1">
    <citation type="journal article" date="2024" name="Front. Bioeng. Biotechnol.">
        <title>Genome-scale model development and genomic sequencing of the oleaginous clade Lipomyces.</title>
        <authorList>
            <person name="Czajka J.J."/>
            <person name="Han Y."/>
            <person name="Kim J."/>
            <person name="Mondo S.J."/>
            <person name="Hofstad B.A."/>
            <person name="Robles A."/>
            <person name="Haridas S."/>
            <person name="Riley R."/>
            <person name="LaButti K."/>
            <person name="Pangilinan J."/>
            <person name="Andreopoulos W."/>
            <person name="Lipzen A."/>
            <person name="Yan J."/>
            <person name="Wang M."/>
            <person name="Ng V."/>
            <person name="Grigoriev I.V."/>
            <person name="Spatafora J.W."/>
            <person name="Magnuson J.K."/>
            <person name="Baker S.E."/>
            <person name="Pomraning K.R."/>
        </authorList>
    </citation>
    <scope>NUCLEOTIDE SEQUENCE [LARGE SCALE GENOMIC DNA]</scope>
    <source>
        <strain evidence="2">CBS 7786</strain>
    </source>
</reference>
<keyword evidence="2" id="KW-1185">Reference proteome</keyword>
<evidence type="ECO:0000313" key="1">
    <source>
        <dbReference type="EMBL" id="KAK9238266.1"/>
    </source>
</evidence>
<name>A0ACC3T3U0_LIPKO</name>
<gene>
    <name evidence="1" type="ORF">V1525DRAFT_418724</name>
</gene>
<proteinExistence type="predicted"/>
<dbReference type="Proteomes" id="UP001433508">
    <property type="component" value="Unassembled WGS sequence"/>
</dbReference>
<protein>
    <submittedName>
        <fullName evidence="1">Uncharacterized protein</fullName>
    </submittedName>
</protein>
<sequence length="167" mass="19173">MGRRSKRSIRGEANAKKLARKNAYEEPDKLSVEVACETTPDEIEIELDIESDCVFEELKVRHEDLDNIQSLNNNMADTPPTNALLRFSEDAANHLTRGSRPGNSRTSQYRRYRQGKDTTGMKSLFEYFKPPNNDNLEAVARPKRSPKEMISEILVHLREPNTESHEE</sequence>
<evidence type="ECO:0000313" key="2">
    <source>
        <dbReference type="Proteomes" id="UP001433508"/>
    </source>
</evidence>
<organism evidence="1 2">
    <name type="scientific">Lipomyces kononenkoae</name>
    <name type="common">Yeast</name>
    <dbReference type="NCBI Taxonomy" id="34357"/>
    <lineage>
        <taxon>Eukaryota</taxon>
        <taxon>Fungi</taxon>
        <taxon>Dikarya</taxon>
        <taxon>Ascomycota</taxon>
        <taxon>Saccharomycotina</taxon>
        <taxon>Lipomycetes</taxon>
        <taxon>Lipomycetales</taxon>
        <taxon>Lipomycetaceae</taxon>
        <taxon>Lipomyces</taxon>
    </lineage>
</organism>
<dbReference type="EMBL" id="MU971358">
    <property type="protein sequence ID" value="KAK9238266.1"/>
    <property type="molecule type" value="Genomic_DNA"/>
</dbReference>
<comment type="caution">
    <text evidence="1">The sequence shown here is derived from an EMBL/GenBank/DDBJ whole genome shotgun (WGS) entry which is preliminary data.</text>
</comment>
<accession>A0ACC3T3U0</accession>